<evidence type="ECO:0000256" key="8">
    <source>
        <dbReference type="ARBA" id="ARBA00023143"/>
    </source>
</evidence>
<evidence type="ECO:0000256" key="1">
    <source>
        <dbReference type="ARBA" id="ARBA00002578"/>
    </source>
</evidence>
<dbReference type="PANTHER" id="PTHR30065">
    <property type="entry name" value="FLAGELLAR BIOSYNTHETIC PROTEIN FLIR"/>
    <property type="match status" value="1"/>
</dbReference>
<evidence type="ECO:0000256" key="3">
    <source>
        <dbReference type="ARBA" id="ARBA00021717"/>
    </source>
</evidence>
<dbReference type="InterPro" id="IPR002010">
    <property type="entry name" value="T3SS_IM_R"/>
</dbReference>
<dbReference type="NCBIfam" id="TIGR01400">
    <property type="entry name" value="fliR"/>
    <property type="match status" value="1"/>
</dbReference>
<keyword evidence="6 10" id="KW-1133">Transmembrane helix</keyword>
<evidence type="ECO:0000313" key="14">
    <source>
        <dbReference type="Proteomes" id="UP001164420"/>
    </source>
</evidence>
<evidence type="ECO:0000256" key="4">
    <source>
        <dbReference type="ARBA" id="ARBA00022475"/>
    </source>
</evidence>
<organism evidence="12 13">
    <name type="scientific">Ralstonia mojiangensis</name>
    <dbReference type="NCBI Taxonomy" id="2953895"/>
    <lineage>
        <taxon>Bacteria</taxon>
        <taxon>Pseudomonadati</taxon>
        <taxon>Pseudomonadota</taxon>
        <taxon>Betaproteobacteria</taxon>
        <taxon>Burkholderiales</taxon>
        <taxon>Burkholderiaceae</taxon>
        <taxon>Ralstonia</taxon>
    </lineage>
</organism>
<evidence type="ECO:0000256" key="5">
    <source>
        <dbReference type="ARBA" id="ARBA00022692"/>
    </source>
</evidence>
<dbReference type="RefSeq" id="WP_252693822.1">
    <property type="nucleotide sequence ID" value="NZ_JAMXHU010000004.1"/>
</dbReference>
<dbReference type="EMBL" id="JAOCQJ010000004">
    <property type="protein sequence ID" value="MCT7317611.1"/>
    <property type="molecule type" value="Genomic_DNA"/>
</dbReference>
<protein>
    <recommendedName>
        <fullName evidence="3 9">Flagellar biosynthetic protein FliR</fullName>
    </recommendedName>
</protein>
<keyword evidence="12" id="KW-0282">Flagellum</keyword>
<keyword evidence="5 10" id="KW-0812">Transmembrane</keyword>
<reference evidence="12" key="2">
    <citation type="submission" date="2023-02" db="EMBL/GenBank/DDBJ databases">
        <authorList>
            <person name="Lu C.-H."/>
        </authorList>
    </citation>
    <scope>NUCLEOTIDE SEQUENCE</scope>
    <source>
        <strain evidence="12">22TCCZM01-4</strain>
        <strain evidence="11">22TCJT01-1</strain>
    </source>
</reference>
<reference evidence="12 14" key="1">
    <citation type="journal article" date="2023" name="Front. Microbiol.">
        <title>Ralstonia chuxiongensis sp. nov., Ralstonia mojiangensis sp. nov., and Ralstonia soli sp. nov., isolated from tobacco fields, are three novel species in the family Burkholderiaceae.</title>
        <authorList>
            <person name="Lu C.H."/>
            <person name="Zhang Y.Y."/>
            <person name="Jiang N."/>
            <person name="Chen W."/>
            <person name="Shao X."/>
            <person name="Zhao Z.M."/>
            <person name="Lu W.L."/>
            <person name="Hu X."/>
            <person name="Xi Y.X."/>
            <person name="Zou S.Y."/>
            <person name="Wei Q.J."/>
            <person name="Lin Z.L."/>
            <person name="Gong L."/>
            <person name="Gai X.T."/>
            <person name="Zhang L.Q."/>
            <person name="Li J.Y."/>
            <person name="Jin Y."/>
            <person name="Xia Z.Y."/>
        </authorList>
    </citation>
    <scope>NUCLEOTIDE SEQUENCE</scope>
    <source>
        <strain evidence="12">22TCCZM01-4</strain>
        <strain evidence="11 14">22TCJT01-1</strain>
    </source>
</reference>
<evidence type="ECO:0000256" key="10">
    <source>
        <dbReference type="RuleBase" id="RU362071"/>
    </source>
</evidence>
<sequence length="270" mass="28181">MIQFTATQLNGWIAMYWWPLVRVLAFIAIAPPFANTEIPTSIKVAFGVVITVALAPMLPVPAGVSVGSYEGLWITLVQVLIGLALGFCVQLVFSAISGAGEVMSVQIGLGFASLLDPTQTESSMLLGRFLSLTAVTAFIAGDGHLVLLHALFDSFTALPVSAAPLANPGWQTLAGGGTIVFALALRIALPIIAIMMIVNLGFAVLSRTAQALNPFAVGIAATLVVGLMLVMVMMTSLAPVVERSVMDALDLGGRAFSQFSTPQVSGQPRP</sequence>
<keyword evidence="8 10" id="KW-0975">Bacterial flagellum</keyword>
<accession>A0AAE3I4S0</accession>
<feature type="transmembrane region" description="Helical" evidence="10">
    <location>
        <begin position="217"/>
        <end position="241"/>
    </location>
</feature>
<comment type="similarity">
    <text evidence="2 10">Belongs to the FliR/MopE/SpaR family.</text>
</comment>
<dbReference type="InterPro" id="IPR006303">
    <property type="entry name" value="FliR"/>
</dbReference>
<proteinExistence type="inferred from homology"/>
<evidence type="ECO:0000256" key="6">
    <source>
        <dbReference type="ARBA" id="ARBA00022989"/>
    </source>
</evidence>
<feature type="transmembrane region" description="Helical" evidence="10">
    <location>
        <begin position="42"/>
        <end position="60"/>
    </location>
</feature>
<feature type="transmembrane region" description="Helical" evidence="10">
    <location>
        <begin position="172"/>
        <end position="205"/>
    </location>
</feature>
<dbReference type="GO" id="GO:0044780">
    <property type="term" value="P:bacterial-type flagellum assembly"/>
    <property type="evidence" value="ECO:0007669"/>
    <property type="project" value="UniProtKB-UniRule"/>
</dbReference>
<name>A0AAE3I4S0_9RALS</name>
<dbReference type="Proteomes" id="UP001164374">
    <property type="component" value="Unassembled WGS sequence"/>
</dbReference>
<dbReference type="GO" id="GO:0009425">
    <property type="term" value="C:bacterial-type flagellum basal body"/>
    <property type="evidence" value="ECO:0007669"/>
    <property type="project" value="UniProtKB-SubCell"/>
</dbReference>
<dbReference type="GO" id="GO:0006605">
    <property type="term" value="P:protein targeting"/>
    <property type="evidence" value="ECO:0007669"/>
    <property type="project" value="UniProtKB-UniRule"/>
</dbReference>
<evidence type="ECO:0000256" key="7">
    <source>
        <dbReference type="ARBA" id="ARBA00023136"/>
    </source>
</evidence>
<dbReference type="PRINTS" id="PR00953">
    <property type="entry name" value="TYPE3IMRPROT"/>
</dbReference>
<evidence type="ECO:0000313" key="12">
    <source>
        <dbReference type="EMBL" id="MCT7317611.1"/>
    </source>
</evidence>
<dbReference type="EMBL" id="JAOCQI010000002">
    <property type="protein sequence ID" value="MCT7311638.1"/>
    <property type="molecule type" value="Genomic_DNA"/>
</dbReference>
<feature type="transmembrane region" description="Helical" evidence="10">
    <location>
        <begin position="12"/>
        <end position="30"/>
    </location>
</feature>
<keyword evidence="14" id="KW-1185">Reference proteome</keyword>
<dbReference type="GO" id="GO:0005886">
    <property type="term" value="C:plasma membrane"/>
    <property type="evidence" value="ECO:0007669"/>
    <property type="project" value="UniProtKB-SubCell"/>
</dbReference>
<dbReference type="Pfam" id="PF01311">
    <property type="entry name" value="Bac_export_1"/>
    <property type="match status" value="1"/>
</dbReference>
<keyword evidence="7 10" id="KW-0472">Membrane</keyword>
<keyword evidence="12" id="KW-0966">Cell projection</keyword>
<gene>
    <name evidence="12" type="primary">fliR</name>
    <name evidence="12" type="ORF">N5I87_16505</name>
    <name evidence="11" type="ORF">N5J06_11820</name>
</gene>
<comment type="function">
    <text evidence="1 10">Role in flagellar biosynthesis.</text>
</comment>
<evidence type="ECO:0000313" key="13">
    <source>
        <dbReference type="Proteomes" id="UP001164374"/>
    </source>
</evidence>
<comment type="subcellular location">
    <subcellularLocation>
        <location evidence="10">Cell membrane</location>
        <topology evidence="10">Multi-pass membrane protein</topology>
    </subcellularLocation>
    <subcellularLocation>
        <location evidence="10">Bacterial flagellum basal body</location>
    </subcellularLocation>
</comment>
<keyword evidence="12" id="KW-0969">Cilium</keyword>
<dbReference type="Proteomes" id="UP001164420">
    <property type="component" value="Unassembled WGS sequence"/>
</dbReference>
<evidence type="ECO:0000256" key="2">
    <source>
        <dbReference type="ARBA" id="ARBA00009772"/>
    </source>
</evidence>
<evidence type="ECO:0000313" key="11">
    <source>
        <dbReference type="EMBL" id="MCT7311638.1"/>
    </source>
</evidence>
<comment type="caution">
    <text evidence="12">The sequence shown here is derived from an EMBL/GenBank/DDBJ whole genome shotgun (WGS) entry which is preliminary data.</text>
</comment>
<dbReference type="PANTHER" id="PTHR30065:SF8">
    <property type="entry name" value="FLAGELLAR BIOSYNTHETIC PROTEIN FLIR"/>
    <property type="match status" value="1"/>
</dbReference>
<dbReference type="AlphaFoldDB" id="A0AAE3I4S0"/>
<feature type="transmembrane region" description="Helical" evidence="10">
    <location>
        <begin position="72"/>
        <end position="93"/>
    </location>
</feature>
<keyword evidence="4 10" id="KW-1003">Cell membrane</keyword>
<evidence type="ECO:0000256" key="9">
    <source>
        <dbReference type="NCBIfam" id="TIGR01400"/>
    </source>
</evidence>